<gene>
    <name evidence="1" type="primary">mgsR_12</name>
    <name evidence="1" type="ORF">SDC9_205681</name>
</gene>
<comment type="caution">
    <text evidence="1">The sequence shown here is derived from an EMBL/GenBank/DDBJ whole genome shotgun (WGS) entry which is preliminary data.</text>
</comment>
<reference evidence="1" key="1">
    <citation type="submission" date="2019-08" db="EMBL/GenBank/DDBJ databases">
        <authorList>
            <person name="Kucharzyk K."/>
            <person name="Murdoch R.W."/>
            <person name="Higgins S."/>
            <person name="Loffler F."/>
        </authorList>
    </citation>
    <scope>NUCLEOTIDE SEQUENCE</scope>
</reference>
<dbReference type="CDD" id="cd03036">
    <property type="entry name" value="ArsC_like"/>
    <property type="match status" value="1"/>
</dbReference>
<accession>A0A645J2Q2</accession>
<sequence>MLFVCYPKCTTCQRAKAWLDAHQIPYILRDIKQDNPGYEELKAWHAQSGLPLKRFFNTSGLAYKALALKDKLPTMQEEEQLSLLATDGMLVKRPLLIGEGFILVGFAEDAWEKRLL</sequence>
<proteinExistence type="predicted"/>
<organism evidence="1">
    <name type="scientific">bioreactor metagenome</name>
    <dbReference type="NCBI Taxonomy" id="1076179"/>
    <lineage>
        <taxon>unclassified sequences</taxon>
        <taxon>metagenomes</taxon>
        <taxon>ecological metagenomes</taxon>
    </lineage>
</organism>
<dbReference type="AlphaFoldDB" id="A0A645J2Q2"/>
<dbReference type="Gene3D" id="3.40.30.10">
    <property type="entry name" value="Glutaredoxin"/>
    <property type="match status" value="1"/>
</dbReference>
<dbReference type="PANTHER" id="PTHR30041">
    <property type="entry name" value="ARSENATE REDUCTASE"/>
    <property type="match status" value="1"/>
</dbReference>
<dbReference type="InterPro" id="IPR036249">
    <property type="entry name" value="Thioredoxin-like_sf"/>
</dbReference>
<dbReference type="EMBL" id="VSSQ01130199">
    <property type="protein sequence ID" value="MPN57985.1"/>
    <property type="molecule type" value="Genomic_DNA"/>
</dbReference>
<dbReference type="NCBIfam" id="TIGR01617">
    <property type="entry name" value="arsC_related"/>
    <property type="match status" value="1"/>
</dbReference>
<evidence type="ECO:0000313" key="1">
    <source>
        <dbReference type="EMBL" id="MPN57985.1"/>
    </source>
</evidence>
<name>A0A645J2Q2_9ZZZZ</name>
<dbReference type="PROSITE" id="PS51353">
    <property type="entry name" value="ARSC"/>
    <property type="match status" value="1"/>
</dbReference>
<dbReference type="SUPFAM" id="SSF52833">
    <property type="entry name" value="Thioredoxin-like"/>
    <property type="match status" value="1"/>
</dbReference>
<dbReference type="PANTHER" id="PTHR30041:SF8">
    <property type="entry name" value="PROTEIN YFFB"/>
    <property type="match status" value="1"/>
</dbReference>
<dbReference type="InterPro" id="IPR006504">
    <property type="entry name" value="Tscrpt_reg_Spx/MgsR"/>
</dbReference>
<dbReference type="InterPro" id="IPR006660">
    <property type="entry name" value="Arsenate_reductase-like"/>
</dbReference>
<protein>
    <submittedName>
        <fullName evidence="1">Regulatory protein MgsR</fullName>
    </submittedName>
</protein>
<dbReference type="Pfam" id="PF03960">
    <property type="entry name" value="ArsC"/>
    <property type="match status" value="1"/>
</dbReference>